<dbReference type="InterPro" id="IPR032567">
    <property type="entry name" value="RTL1-rel"/>
</dbReference>
<dbReference type="SUPFAM" id="SSF50630">
    <property type="entry name" value="Acid proteases"/>
    <property type="match status" value="1"/>
</dbReference>
<sequence>MNSRIQGRQPQGEGNFRQGKSRGKLKQGPQGRFYALTSQNEKSNALMESMILCFSTWAHVLFDPGATHSFISASFASLLDIEFVPFHYSLCVETPMGGKVETMWVCHACVLYIGGLEVIMDLVLLDISSFDAIVGMDCLTQHHVVLDC</sequence>
<protein>
    <submittedName>
        <fullName evidence="2">Uncharacterized protein</fullName>
    </submittedName>
</protein>
<dbReference type="PANTHER" id="PTHR15503">
    <property type="entry name" value="LDOC1 RELATED"/>
    <property type="match status" value="1"/>
</dbReference>
<comment type="caution">
    <text evidence="2">The sequence shown here is derived from an EMBL/GenBank/DDBJ whole genome shotgun (WGS) entry which is preliminary data.</text>
</comment>
<dbReference type="CDD" id="cd00303">
    <property type="entry name" value="retropepsin_like"/>
    <property type="match status" value="1"/>
</dbReference>
<dbReference type="Gene3D" id="2.40.70.10">
    <property type="entry name" value="Acid Proteases"/>
    <property type="match status" value="1"/>
</dbReference>
<dbReference type="Proteomes" id="UP000288805">
    <property type="component" value="Unassembled WGS sequence"/>
</dbReference>
<evidence type="ECO:0000256" key="1">
    <source>
        <dbReference type="SAM" id="MobiDB-lite"/>
    </source>
</evidence>
<dbReference type="InterPro" id="IPR021109">
    <property type="entry name" value="Peptidase_aspartic_dom_sf"/>
</dbReference>
<name>A0A438HWE2_VITVI</name>
<dbReference type="PANTHER" id="PTHR15503:SF45">
    <property type="entry name" value="RNA-DIRECTED DNA POLYMERASE HOMOLOG"/>
    <property type="match status" value="1"/>
</dbReference>
<reference evidence="2 3" key="1">
    <citation type="journal article" date="2018" name="PLoS Genet.">
        <title>Population sequencing reveals clonal diversity and ancestral inbreeding in the grapevine cultivar Chardonnay.</title>
        <authorList>
            <person name="Roach M.J."/>
            <person name="Johnson D.L."/>
            <person name="Bohlmann J."/>
            <person name="van Vuuren H.J."/>
            <person name="Jones S.J."/>
            <person name="Pretorius I.S."/>
            <person name="Schmidt S.A."/>
            <person name="Borneman A.R."/>
        </authorList>
    </citation>
    <scope>NUCLEOTIDE SEQUENCE [LARGE SCALE GENOMIC DNA]</scope>
    <source>
        <strain evidence="3">cv. Chardonnay</strain>
        <tissue evidence="2">Leaf</tissue>
    </source>
</reference>
<gene>
    <name evidence="2" type="ORF">CK203_034722</name>
</gene>
<evidence type="ECO:0000313" key="2">
    <source>
        <dbReference type="EMBL" id="RVW88783.1"/>
    </source>
</evidence>
<evidence type="ECO:0000313" key="3">
    <source>
        <dbReference type="Proteomes" id="UP000288805"/>
    </source>
</evidence>
<dbReference type="AlphaFoldDB" id="A0A438HWE2"/>
<organism evidence="2 3">
    <name type="scientific">Vitis vinifera</name>
    <name type="common">Grape</name>
    <dbReference type="NCBI Taxonomy" id="29760"/>
    <lineage>
        <taxon>Eukaryota</taxon>
        <taxon>Viridiplantae</taxon>
        <taxon>Streptophyta</taxon>
        <taxon>Embryophyta</taxon>
        <taxon>Tracheophyta</taxon>
        <taxon>Spermatophyta</taxon>
        <taxon>Magnoliopsida</taxon>
        <taxon>eudicotyledons</taxon>
        <taxon>Gunneridae</taxon>
        <taxon>Pentapetalae</taxon>
        <taxon>rosids</taxon>
        <taxon>Vitales</taxon>
        <taxon>Vitaceae</taxon>
        <taxon>Viteae</taxon>
        <taxon>Vitis</taxon>
    </lineage>
</organism>
<feature type="region of interest" description="Disordered" evidence="1">
    <location>
        <begin position="1"/>
        <end position="28"/>
    </location>
</feature>
<dbReference type="EMBL" id="QGNW01000170">
    <property type="protein sequence ID" value="RVW88783.1"/>
    <property type="molecule type" value="Genomic_DNA"/>
</dbReference>
<accession>A0A438HWE2</accession>
<proteinExistence type="predicted"/>
<dbReference type="Pfam" id="PF08284">
    <property type="entry name" value="RVP_2"/>
    <property type="match status" value="1"/>
</dbReference>